<dbReference type="RefSeq" id="WP_320319609.1">
    <property type="nucleotide sequence ID" value="NZ_JAVIIP010000001.1"/>
</dbReference>
<dbReference type="Proteomes" id="UP001276564">
    <property type="component" value="Unassembled WGS sequence"/>
</dbReference>
<name>A0ABU5AGY9_9HYPH</name>
<evidence type="ECO:0000313" key="1">
    <source>
        <dbReference type="EMBL" id="MDX8536545.1"/>
    </source>
</evidence>
<proteinExistence type="predicted"/>
<sequence>MDQRLGKKSRSRAEILVPDAVCIYCGGPANRVEHMPPRSMFKGKDRLSAMEYPSCEACNNGTSGADSVAAFIARIEPDGAGGSWKAVENFSQVIALNEFAPGVLDELLDDRKAFDADLPTSGGILTKRRVTHASGPLVRGYLNAFAAKFAMALYFEHTGQVLPADGAFLTTWYTNAGITQQMVHETLRIMPGRGTLTQGRNNSGNQFAYRYNTDLKTIVAALASFHTGLYISVIATSEPDAFCLATQKGETVNYGRLGELLSIMPRSARSRLVTLPNLAGRRRHQAPRGCQAAGLINPSRSRRIREIYDGE</sequence>
<protein>
    <recommendedName>
        <fullName evidence="3">HNH endonuclease 5 domain-containing protein</fullName>
    </recommendedName>
</protein>
<organism evidence="1 2">
    <name type="scientific">Mesorhizobium abyssinicae</name>
    <dbReference type="NCBI Taxonomy" id="1209958"/>
    <lineage>
        <taxon>Bacteria</taxon>
        <taxon>Pseudomonadati</taxon>
        <taxon>Pseudomonadota</taxon>
        <taxon>Alphaproteobacteria</taxon>
        <taxon>Hyphomicrobiales</taxon>
        <taxon>Phyllobacteriaceae</taxon>
        <taxon>Mesorhizobium</taxon>
    </lineage>
</organism>
<dbReference type="EMBL" id="JAVIIP010000001">
    <property type="protein sequence ID" value="MDX8536545.1"/>
    <property type="molecule type" value="Genomic_DNA"/>
</dbReference>
<evidence type="ECO:0000313" key="2">
    <source>
        <dbReference type="Proteomes" id="UP001276564"/>
    </source>
</evidence>
<accession>A0ABU5AGY9</accession>
<gene>
    <name evidence="1" type="ORF">RFM23_02805</name>
</gene>
<keyword evidence="2" id="KW-1185">Reference proteome</keyword>
<evidence type="ECO:0008006" key="3">
    <source>
        <dbReference type="Google" id="ProtNLM"/>
    </source>
</evidence>
<reference evidence="1 2" key="1">
    <citation type="submission" date="2023-08" db="EMBL/GenBank/DDBJ databases">
        <title>Implementing the SeqCode for naming new Mesorhizobium species isolated from Vachellia karroo root nodules.</title>
        <authorList>
            <person name="Van Lill M."/>
        </authorList>
    </citation>
    <scope>NUCLEOTIDE SEQUENCE [LARGE SCALE GENOMIC DNA]</scope>
    <source>
        <strain evidence="1 2">VK4B</strain>
    </source>
</reference>
<comment type="caution">
    <text evidence="1">The sequence shown here is derived from an EMBL/GenBank/DDBJ whole genome shotgun (WGS) entry which is preliminary data.</text>
</comment>